<dbReference type="CDD" id="cd06170">
    <property type="entry name" value="LuxR_C_like"/>
    <property type="match status" value="1"/>
</dbReference>
<evidence type="ECO:0000313" key="8">
    <source>
        <dbReference type="Proteomes" id="UP000216478"/>
    </source>
</evidence>
<evidence type="ECO:0000313" key="7">
    <source>
        <dbReference type="EMBL" id="OYR24110.1"/>
    </source>
</evidence>
<dbReference type="SUPFAM" id="SSF46894">
    <property type="entry name" value="C-terminal effector domain of the bipartite response regulators"/>
    <property type="match status" value="1"/>
</dbReference>
<dbReference type="Gene3D" id="3.30.450.80">
    <property type="entry name" value="Transcription factor LuxR-like, autoinducer-binding domain"/>
    <property type="match status" value="1"/>
</dbReference>
<dbReference type="GO" id="GO:0009372">
    <property type="term" value="P:quorum sensing"/>
    <property type="evidence" value="ECO:0007669"/>
    <property type="project" value="UniProtKB-KW"/>
</dbReference>
<dbReference type="GO" id="GO:0006355">
    <property type="term" value="P:regulation of DNA-templated transcription"/>
    <property type="evidence" value="ECO:0007669"/>
    <property type="project" value="InterPro"/>
</dbReference>
<dbReference type="Pfam" id="PF00196">
    <property type="entry name" value="GerE"/>
    <property type="match status" value="1"/>
</dbReference>
<keyword evidence="4" id="KW-0238">DNA-binding</keyword>
<dbReference type="OrthoDB" id="3170288at2"/>
<dbReference type="EMBL" id="NNRL01000046">
    <property type="protein sequence ID" value="OYR24110.1"/>
    <property type="molecule type" value="Genomic_DNA"/>
</dbReference>
<dbReference type="InterPro" id="IPR016032">
    <property type="entry name" value="Sig_transdc_resp-reg_C-effctor"/>
</dbReference>
<name>A0A256GAZ2_9HYPH</name>
<evidence type="ECO:0000259" key="6">
    <source>
        <dbReference type="PROSITE" id="PS50043"/>
    </source>
</evidence>
<evidence type="ECO:0000256" key="3">
    <source>
        <dbReference type="ARBA" id="ARBA00023015"/>
    </source>
</evidence>
<keyword evidence="8" id="KW-1185">Reference proteome</keyword>
<accession>A0A256GAZ2</accession>
<sequence length="262" mass="29369">METPEEVNAGKAAASLKSMYWRAAELGFHAVIYDYSPIRKASPIGEILPSFVHTEGMPSSFEDFWIGKKFYSIDQVQRHCIESLAPFKWSLADRCEIAGERRWAAFQRPAFGYLLENRLNCGVSVPLRSRNGALHTFTAIRVDADRDFDSYCAEHIWKLVRVAFDNLPTLDKILTIGFGSSGDHPLTEREIACLTRFARGSTPKQIAGDMGRSLPTVRFHLYNACRKLHGRNLAHATAIAVERGIIAIYDQDSLIRAALVHG</sequence>
<protein>
    <recommendedName>
        <fullName evidence="1">HTH-type quorum sensing-dependent transcriptional regulator VjbR</fullName>
    </recommendedName>
</protein>
<organism evidence="7 8">
    <name type="scientific">Brucella grignonensis</name>
    <dbReference type="NCBI Taxonomy" id="94627"/>
    <lineage>
        <taxon>Bacteria</taxon>
        <taxon>Pseudomonadati</taxon>
        <taxon>Pseudomonadota</taxon>
        <taxon>Alphaproteobacteria</taxon>
        <taxon>Hyphomicrobiales</taxon>
        <taxon>Brucellaceae</taxon>
        <taxon>Brucella/Ochrobactrum group</taxon>
        <taxon>Brucella</taxon>
    </lineage>
</organism>
<feature type="domain" description="HTH luxR-type" evidence="6">
    <location>
        <begin position="179"/>
        <end position="244"/>
    </location>
</feature>
<dbReference type="InterPro" id="IPR036693">
    <property type="entry name" value="TF_LuxR_autoind-bd_dom_sf"/>
</dbReference>
<dbReference type="SMART" id="SM00421">
    <property type="entry name" value="HTH_LUXR"/>
    <property type="match status" value="1"/>
</dbReference>
<evidence type="ECO:0000256" key="1">
    <source>
        <dbReference type="ARBA" id="ARBA00015288"/>
    </source>
</evidence>
<dbReference type="InterPro" id="IPR000792">
    <property type="entry name" value="Tscrpt_reg_LuxR_C"/>
</dbReference>
<dbReference type="InterPro" id="IPR036388">
    <property type="entry name" value="WH-like_DNA-bd_sf"/>
</dbReference>
<dbReference type="Proteomes" id="UP000216478">
    <property type="component" value="Unassembled WGS sequence"/>
</dbReference>
<dbReference type="PRINTS" id="PR00038">
    <property type="entry name" value="HTHLUXR"/>
</dbReference>
<keyword evidence="3" id="KW-0805">Transcription regulation</keyword>
<dbReference type="Pfam" id="PF03472">
    <property type="entry name" value="Autoind_bind"/>
    <property type="match status" value="1"/>
</dbReference>
<dbReference type="PANTHER" id="PTHR44688">
    <property type="entry name" value="DNA-BINDING TRANSCRIPTIONAL ACTIVATOR DEVR_DOSR"/>
    <property type="match status" value="1"/>
</dbReference>
<dbReference type="Gene3D" id="1.10.10.10">
    <property type="entry name" value="Winged helix-like DNA-binding domain superfamily/Winged helix DNA-binding domain"/>
    <property type="match status" value="1"/>
</dbReference>
<dbReference type="PROSITE" id="PS50043">
    <property type="entry name" value="HTH_LUXR_2"/>
    <property type="match status" value="1"/>
</dbReference>
<proteinExistence type="predicted"/>
<comment type="caution">
    <text evidence="7">The sequence shown here is derived from an EMBL/GenBank/DDBJ whole genome shotgun (WGS) entry which is preliminary data.</text>
</comment>
<evidence type="ECO:0000256" key="4">
    <source>
        <dbReference type="ARBA" id="ARBA00023125"/>
    </source>
</evidence>
<gene>
    <name evidence="7" type="ORF">CEV33_4663</name>
</gene>
<dbReference type="RefSeq" id="WP_094538686.1">
    <property type="nucleotide sequence ID" value="NZ_JBHEER010000020.1"/>
</dbReference>
<evidence type="ECO:0000256" key="5">
    <source>
        <dbReference type="ARBA" id="ARBA00023163"/>
    </source>
</evidence>
<dbReference type="InterPro" id="IPR005143">
    <property type="entry name" value="TF_LuxR_autoind-bd_dom"/>
</dbReference>
<keyword evidence="2" id="KW-0673">Quorum sensing</keyword>
<dbReference type="PANTHER" id="PTHR44688:SF16">
    <property type="entry name" value="DNA-BINDING TRANSCRIPTIONAL ACTIVATOR DEVR_DOSR"/>
    <property type="match status" value="1"/>
</dbReference>
<reference evidence="7 8" key="1">
    <citation type="submission" date="2017-07" db="EMBL/GenBank/DDBJ databases">
        <title>Phylogenetic study on the rhizospheric bacterium Ochrobactrum sp. A44.</title>
        <authorList>
            <person name="Krzyzanowska D.M."/>
            <person name="Ossowicki A."/>
            <person name="Rajewska M."/>
            <person name="Maciag T."/>
            <person name="Kaczynski Z."/>
            <person name="Czerwicka M."/>
            <person name="Jafra S."/>
        </authorList>
    </citation>
    <scope>NUCLEOTIDE SEQUENCE [LARGE SCALE GENOMIC DNA]</scope>
    <source>
        <strain evidence="7 8">OgA9a</strain>
    </source>
</reference>
<dbReference type="SUPFAM" id="SSF75516">
    <property type="entry name" value="Pheromone-binding domain of LuxR-like quorum-sensing transcription factors"/>
    <property type="match status" value="1"/>
</dbReference>
<dbReference type="AlphaFoldDB" id="A0A256GAZ2"/>
<keyword evidence="5" id="KW-0804">Transcription</keyword>
<evidence type="ECO:0000256" key="2">
    <source>
        <dbReference type="ARBA" id="ARBA00022654"/>
    </source>
</evidence>
<dbReference type="GO" id="GO:0003677">
    <property type="term" value="F:DNA binding"/>
    <property type="evidence" value="ECO:0007669"/>
    <property type="project" value="UniProtKB-KW"/>
</dbReference>